<keyword evidence="3" id="KW-1003">Cell membrane</keyword>
<evidence type="ECO:0000313" key="10">
    <source>
        <dbReference type="Proteomes" id="UP000722125"/>
    </source>
</evidence>
<dbReference type="CDD" id="cd06261">
    <property type="entry name" value="TM_PBP2"/>
    <property type="match status" value="1"/>
</dbReference>
<evidence type="ECO:0000256" key="4">
    <source>
        <dbReference type="ARBA" id="ARBA00022692"/>
    </source>
</evidence>
<dbReference type="Pfam" id="PF00528">
    <property type="entry name" value="BPD_transp_1"/>
    <property type="match status" value="1"/>
</dbReference>
<reference evidence="9 10" key="1">
    <citation type="submission" date="2021-05" db="EMBL/GenBank/DDBJ databases">
        <title>Description of Cellulomonas sp. DKR-3 sp. nov.</title>
        <authorList>
            <person name="Dahal R.H."/>
            <person name="Chaudhary D.K."/>
        </authorList>
    </citation>
    <scope>NUCLEOTIDE SEQUENCE [LARGE SCALE GENOMIC DNA]</scope>
    <source>
        <strain evidence="9 10">DKR-3</strain>
    </source>
</reference>
<feature type="transmembrane region" description="Helical" evidence="7">
    <location>
        <begin position="7"/>
        <end position="29"/>
    </location>
</feature>
<dbReference type="Proteomes" id="UP000722125">
    <property type="component" value="Unassembled WGS sequence"/>
</dbReference>
<keyword evidence="6 7" id="KW-0472">Membrane</keyword>
<dbReference type="PANTHER" id="PTHR32243:SF18">
    <property type="entry name" value="INNER MEMBRANE ABC TRANSPORTER PERMEASE PROTEIN YCJP"/>
    <property type="match status" value="1"/>
</dbReference>
<keyword evidence="5 7" id="KW-1133">Transmembrane helix</keyword>
<feature type="transmembrane region" description="Helical" evidence="7">
    <location>
        <begin position="180"/>
        <end position="202"/>
    </location>
</feature>
<dbReference type="PANTHER" id="PTHR32243">
    <property type="entry name" value="MALTOSE TRANSPORT SYSTEM PERMEASE-RELATED"/>
    <property type="match status" value="1"/>
</dbReference>
<feature type="transmembrane region" description="Helical" evidence="7">
    <location>
        <begin position="101"/>
        <end position="124"/>
    </location>
</feature>
<dbReference type="InterPro" id="IPR000515">
    <property type="entry name" value="MetI-like"/>
</dbReference>
<proteinExistence type="inferred from homology"/>
<keyword evidence="10" id="KW-1185">Reference proteome</keyword>
<evidence type="ECO:0000256" key="5">
    <source>
        <dbReference type="ARBA" id="ARBA00022989"/>
    </source>
</evidence>
<dbReference type="EMBL" id="JAHBOH010000001">
    <property type="protein sequence ID" value="MBT0994095.1"/>
    <property type="molecule type" value="Genomic_DNA"/>
</dbReference>
<keyword evidence="4 7" id="KW-0812">Transmembrane</keyword>
<comment type="similarity">
    <text evidence="7">Belongs to the binding-protein-dependent transport system permease family.</text>
</comment>
<accession>A0ABS5TY66</accession>
<feature type="domain" description="ABC transmembrane type-1" evidence="8">
    <location>
        <begin position="65"/>
        <end position="257"/>
    </location>
</feature>
<feature type="transmembrane region" description="Helical" evidence="7">
    <location>
        <begin position="236"/>
        <end position="257"/>
    </location>
</feature>
<dbReference type="Gene3D" id="1.10.3720.10">
    <property type="entry name" value="MetI-like"/>
    <property type="match status" value="1"/>
</dbReference>
<protein>
    <submittedName>
        <fullName evidence="9">Carbohydrate ABC transporter permease</fullName>
    </submittedName>
</protein>
<dbReference type="RefSeq" id="WP_214348682.1">
    <property type="nucleotide sequence ID" value="NZ_JAHBOH010000001.1"/>
</dbReference>
<organism evidence="9 10">
    <name type="scientific">Cellulomonas fulva</name>
    <dbReference type="NCBI Taxonomy" id="2835530"/>
    <lineage>
        <taxon>Bacteria</taxon>
        <taxon>Bacillati</taxon>
        <taxon>Actinomycetota</taxon>
        <taxon>Actinomycetes</taxon>
        <taxon>Micrococcales</taxon>
        <taxon>Cellulomonadaceae</taxon>
        <taxon>Cellulomonas</taxon>
    </lineage>
</organism>
<sequence length="272" mass="29481">MERHDRVWWKTAIGLALVVVMLFPVYWMVNVSLTPRTDIRKGDLYPHSPTLEHYGIVLQDQLPHLATSLVVGLGTVALTLLIAAPGAYALSLLLVPGRRVLNFLLIVGQMIPAVVMALGFYTIYSRLGILDTLPGLIVADSTLAVPFGVMLFTAFMAGIPRELLQAAQIDGASHWRVFRSVVMPVSRNAAVTVALFAFLWAWSDFLFASTLDREGGALRPITMGIYDYIGSQNQEWGPMMATAVVASVPTAILLVVAQRYVAAGVTAGAVKS</sequence>
<evidence type="ECO:0000313" key="9">
    <source>
        <dbReference type="EMBL" id="MBT0994095.1"/>
    </source>
</evidence>
<evidence type="ECO:0000256" key="6">
    <source>
        <dbReference type="ARBA" id="ARBA00023136"/>
    </source>
</evidence>
<gene>
    <name evidence="9" type="ORF">KIN34_07335</name>
</gene>
<keyword evidence="2 7" id="KW-0813">Transport</keyword>
<dbReference type="SUPFAM" id="SSF161098">
    <property type="entry name" value="MetI-like"/>
    <property type="match status" value="1"/>
</dbReference>
<dbReference type="InterPro" id="IPR035906">
    <property type="entry name" value="MetI-like_sf"/>
</dbReference>
<evidence type="ECO:0000256" key="2">
    <source>
        <dbReference type="ARBA" id="ARBA00022448"/>
    </source>
</evidence>
<dbReference type="InterPro" id="IPR050901">
    <property type="entry name" value="BP-dep_ABC_trans_perm"/>
</dbReference>
<evidence type="ECO:0000256" key="3">
    <source>
        <dbReference type="ARBA" id="ARBA00022475"/>
    </source>
</evidence>
<evidence type="ECO:0000256" key="1">
    <source>
        <dbReference type="ARBA" id="ARBA00004651"/>
    </source>
</evidence>
<evidence type="ECO:0000259" key="8">
    <source>
        <dbReference type="PROSITE" id="PS50928"/>
    </source>
</evidence>
<feature type="transmembrane region" description="Helical" evidence="7">
    <location>
        <begin position="69"/>
        <end position="94"/>
    </location>
</feature>
<comment type="subcellular location">
    <subcellularLocation>
        <location evidence="1 7">Cell membrane</location>
        <topology evidence="1 7">Multi-pass membrane protein</topology>
    </subcellularLocation>
</comment>
<evidence type="ECO:0000256" key="7">
    <source>
        <dbReference type="RuleBase" id="RU363032"/>
    </source>
</evidence>
<comment type="caution">
    <text evidence="9">The sequence shown here is derived from an EMBL/GenBank/DDBJ whole genome shotgun (WGS) entry which is preliminary data.</text>
</comment>
<dbReference type="PROSITE" id="PS50928">
    <property type="entry name" value="ABC_TM1"/>
    <property type="match status" value="1"/>
</dbReference>
<name>A0ABS5TY66_9CELL</name>
<feature type="transmembrane region" description="Helical" evidence="7">
    <location>
        <begin position="136"/>
        <end position="159"/>
    </location>
</feature>